<reference evidence="1" key="1">
    <citation type="submission" date="2020-07" db="EMBL/GenBank/DDBJ databases">
        <title>Huge and variable diversity of episymbiotic CPR bacteria and DPANN archaea in groundwater ecosystems.</title>
        <authorList>
            <person name="He C.Y."/>
            <person name="Keren R."/>
            <person name="Whittaker M."/>
            <person name="Farag I.F."/>
            <person name="Doudna J."/>
            <person name="Cate J.H.D."/>
            <person name="Banfield J.F."/>
        </authorList>
    </citation>
    <scope>NUCLEOTIDE SEQUENCE</scope>
    <source>
        <strain evidence="1">NC_groundwater_1370_Ag_S-0.2um_69_93</strain>
    </source>
</reference>
<dbReference type="AlphaFoldDB" id="A0A933E799"/>
<accession>A0A933E799</accession>
<dbReference type="PROSITE" id="PS51257">
    <property type="entry name" value="PROKAR_LIPOPROTEIN"/>
    <property type="match status" value="1"/>
</dbReference>
<sequence>MRHGGASILGALLLAGALAGCAAGPWGVPLAAREEIRLEPIRSLDEPLYKNRLFFAEYLRESGATTERVAVLAEDLPESLRLLLNPERYVSGETGAERLPVLARRLAPLRLFAVLGRDGRGLGYAFLPAGQTLLLIRVKEGIYTLDLSPGG</sequence>
<evidence type="ECO:0000313" key="1">
    <source>
        <dbReference type="EMBL" id="MBI4251212.1"/>
    </source>
</evidence>
<protein>
    <submittedName>
        <fullName evidence="1">Uncharacterized protein</fullName>
    </submittedName>
</protein>
<organism evidence="1 2">
    <name type="scientific">Tectimicrobiota bacterium</name>
    <dbReference type="NCBI Taxonomy" id="2528274"/>
    <lineage>
        <taxon>Bacteria</taxon>
        <taxon>Pseudomonadati</taxon>
        <taxon>Nitrospinota/Tectimicrobiota group</taxon>
        <taxon>Candidatus Tectimicrobiota</taxon>
    </lineage>
</organism>
<comment type="caution">
    <text evidence="1">The sequence shown here is derived from an EMBL/GenBank/DDBJ whole genome shotgun (WGS) entry which is preliminary data.</text>
</comment>
<name>A0A933E799_UNCTE</name>
<evidence type="ECO:0000313" key="2">
    <source>
        <dbReference type="Proteomes" id="UP000752292"/>
    </source>
</evidence>
<gene>
    <name evidence="1" type="ORF">HY618_02030</name>
</gene>
<dbReference type="Proteomes" id="UP000752292">
    <property type="component" value="Unassembled WGS sequence"/>
</dbReference>
<proteinExistence type="predicted"/>
<dbReference type="EMBL" id="JACQRX010000088">
    <property type="protein sequence ID" value="MBI4251212.1"/>
    <property type="molecule type" value="Genomic_DNA"/>
</dbReference>